<keyword evidence="5" id="KW-1185">Reference proteome</keyword>
<dbReference type="InterPro" id="IPR036116">
    <property type="entry name" value="FN3_sf"/>
</dbReference>
<organism evidence="4 5">
    <name type="scientific">Peptoclostridium acidaminophilum DSM 3953</name>
    <dbReference type="NCBI Taxonomy" id="1286171"/>
    <lineage>
        <taxon>Bacteria</taxon>
        <taxon>Bacillati</taxon>
        <taxon>Bacillota</taxon>
        <taxon>Clostridia</taxon>
        <taxon>Peptostreptococcales</taxon>
        <taxon>Peptoclostridiaceae</taxon>
        <taxon>Peptoclostridium</taxon>
    </lineage>
</organism>
<accession>W8THK3</accession>
<dbReference type="eggNOG" id="COG4733">
    <property type="taxonomic scope" value="Bacteria"/>
</dbReference>
<dbReference type="Proteomes" id="UP000019591">
    <property type="component" value="Chromosome"/>
</dbReference>
<evidence type="ECO:0000259" key="3">
    <source>
        <dbReference type="PROSITE" id="PS50853"/>
    </source>
</evidence>
<dbReference type="InterPro" id="IPR052387">
    <property type="entry name" value="Fibrocystin"/>
</dbReference>
<proteinExistence type="predicted"/>
<keyword evidence="1" id="KW-0732">Signal</keyword>
<feature type="domain" description="Fibronectin type-III" evidence="3">
    <location>
        <begin position="1756"/>
        <end position="1842"/>
    </location>
</feature>
<evidence type="ECO:0000256" key="2">
    <source>
        <dbReference type="SAM" id="MobiDB-lite"/>
    </source>
</evidence>
<dbReference type="STRING" id="1286171.EAL2_c20320"/>
<reference evidence="4 5" key="1">
    <citation type="journal article" date="2014" name="Genome Announc.">
        <title>Complete Genome Sequence of Amino Acid-Utilizing Eubacterium acidaminophilum al-2 (DSM 3953).</title>
        <authorList>
            <person name="Poehlein A."/>
            <person name="Andreesen J.R."/>
            <person name="Daniel R."/>
        </authorList>
    </citation>
    <scope>NUCLEOTIDE SEQUENCE [LARGE SCALE GENOMIC DNA]</scope>
    <source>
        <strain evidence="4 5">DSM 3953</strain>
    </source>
</reference>
<dbReference type="InterPro" id="IPR003961">
    <property type="entry name" value="FN3_dom"/>
</dbReference>
<dbReference type="SUPFAM" id="SSF49265">
    <property type="entry name" value="Fibronectin type III"/>
    <property type="match status" value="1"/>
</dbReference>
<feature type="region of interest" description="Disordered" evidence="2">
    <location>
        <begin position="1833"/>
        <end position="1852"/>
    </location>
</feature>
<dbReference type="InterPro" id="IPR002909">
    <property type="entry name" value="IPT_dom"/>
</dbReference>
<sequence length="2043" mass="220204">MIKDMTNARWRASKLVRRLTAILLSLLMALGSMPWSEMERAYAYDKSKYSVDSVLITKVHEGGLYKVTKTKITIMGSYLKDITVKSITSQGADVYSRAQINEEEIVQFEIPGSIGSSIIVGDCQISIDQEGLPAMSGMLDRIIVTGSEGISITGTGLDKVGTTYNGASISGAFEDKSGAVAQTPLPVSAKTEGSLSTNPINGNLGLQNIVFKKEYTQQVDFESGTSQVKTTIQNTYNDQFRLTKKMDVKDAAMNPNRGQFGDEIIITASSGLDVNNVDVFLLKSITDKYTNDSKCPFLGSNPDADRKQMLTVKVPKDKKGVIENGEYYVVITNKIPDGADPDKSVDEQFEFGEDQKFTIIDASQKMKIYQPLSPESGPDTGSRTEISGVYIGSLNIGFTPDTPGHMSVDAKDSGEVLTVDYGTGKYKGEAVSVKKEVKVLIGGLAKFAKKADSSDYDFSFNSSMDKVKVITQQVTDAEESPHKDVVIETRTIITKLPVEDSENPNVTIIKDRAELKGGYTFEPSTITPSNLGMTPPKIHVESDGSGGYVTTKDILISITGRNFIVHRYTDASDKQVKVKYPIVELGSELRLSKNTYVGAESDVDPQRLELKVLDKNDNEIDGSTPGQTGDRIVAVIPSGTRLSRLVLGKADLVVINPMRDDSSVEGKRGVLPYGIEFVSPPSAKVPIIESVTPDSVMKEGGETVTVTGSNFQDGLRVYIDGKEIKTFERRQDGTSIIFKAPQGREGLTQLQIMNAEGGVDTAEFRFVKTYTNPKIASFSPGMGSGDDEQRGIEPTLVVISGQNFLLPDSSGSREYIHKLIGARVLLGGKDINSYNRDSKGKIILSPFAAPEGEYVIGLDASGKRPVLADYYHSVVLENEDAENEFMVLSVNEKGEISLSGPRKSFDIIASGAEIKAVDRDGNEYTLSYPGSDKVELSCSGRETLKLKMMTPFAIGADGRIYGDRVRVKDMNTIYFWVPGKSHPDFRDLPSNYYDISVINPDTKKDTKSGQSGFYLITTPNHEQNPSVEEGGLQPSFGLIAGGYTVKITGKGFTPQTRVFVDGAEARVSSVNNGGTQMEIIVPPYGKKQGDMTSQKAKVPVVILNPGGASWSSSIDSEYFTYYAPFSTPVISNLQPAAEGTTLGGDTVRIDVSDIRTSQDEQGNRILPKVYFGSKEVQLQEDNIFNGYIKLKTPPNPAGTVDVIFVNQGENSYGMSNKLKFTYRISPTSIRTVLPAVGDKAGNESVELIGTGFGETQISLAASLVQGDSPAAFERMTMPLVRFGDVSNKGRAGTGEIENAKAFVELEGGLSAEYSESQALVRLSIKTIDAEYSGTVDGYSGETIFVPAGLLKDATGEGYFGKELIRVEVLSDRLIVERGYAPYARLVNSEFIELTTPSYFSAVKIPVRVSVTVMNPDGGTAKSEFEYRNPDSKPAIETILKDSRDPEQVTHSFSGIPKDIRLVKLSIAGGNTIAIKGSDFREGASVQIADLPAIKAEQLRDQSPELIVFDMPAVPQSYIGRLCKVKVINADGGIASSDSSQPPIYIQFIGGDSVPRLDAITPNIGSSSGGDWVTITGDDFRDGLIVMFGGTQAAEVTRVDYKTIKVKTPAHVPGKADVKVENSDGEIAVLRNGFTFVSGPAIDCVLKSSDMKTSMDSLSAYGGESIAVKGKGFMQGARVVFMPELTDSQTPALYIGSKGYVIKAGADAKAVEWKDENTLIVTTPEGVMGKQGMIVINPDGGATAVYRISYGLPNVDAPSDVEAEIIYDRYISVKWSAVEGAKGYDVYAIEGGREYLVHSTSNTSFIYQDVKSNTSYRFKIKALGAVSSSKASRESDRVATGKNAGYEDSDSGLGEKTQMSIAGSAACITMGEEDADRPLNIDLTSGRLSGAESAVISMSSQVIRDSGAADISVIGRDFTLTFNPNAFDVSGIDSSSGSGVRIEIAKAKVPSGSQDGSVSAEYTIKAYAYSKSGQKQLYYMAEPARLELGIDSAKLSMRRYKSAGLSLYDETQRVWKSVEGGASHFDSVSGRISGLGSYRATGTR</sequence>
<dbReference type="InterPro" id="IPR014756">
    <property type="entry name" value="Ig_E-set"/>
</dbReference>
<dbReference type="SUPFAM" id="SSF81296">
    <property type="entry name" value="E set domains"/>
    <property type="match status" value="3"/>
</dbReference>
<evidence type="ECO:0000313" key="5">
    <source>
        <dbReference type="Proteomes" id="UP000019591"/>
    </source>
</evidence>
<gene>
    <name evidence="4" type="ORF">EAL2_c20320</name>
</gene>
<dbReference type="CDD" id="cd00102">
    <property type="entry name" value="IPT"/>
    <property type="match status" value="4"/>
</dbReference>
<dbReference type="PANTHER" id="PTHR46769:SF2">
    <property type="entry name" value="FIBROCYSTIN-L ISOFORM 2 PRECURSOR-RELATED"/>
    <property type="match status" value="1"/>
</dbReference>
<dbReference type="Gene3D" id="2.60.40.10">
    <property type="entry name" value="Immunoglobulins"/>
    <property type="match status" value="5"/>
</dbReference>
<dbReference type="PATRIC" id="fig|1286171.3.peg.1978"/>
<name>W8THK3_PEPAC</name>
<dbReference type="Pfam" id="PF01833">
    <property type="entry name" value="TIG"/>
    <property type="match status" value="4"/>
</dbReference>
<dbReference type="CDD" id="cd00063">
    <property type="entry name" value="FN3"/>
    <property type="match status" value="1"/>
</dbReference>
<evidence type="ECO:0000313" key="4">
    <source>
        <dbReference type="EMBL" id="AHM57313.1"/>
    </source>
</evidence>
<dbReference type="InterPro" id="IPR013783">
    <property type="entry name" value="Ig-like_fold"/>
</dbReference>
<dbReference type="PANTHER" id="PTHR46769">
    <property type="entry name" value="POLYCYSTIC KIDNEY AND HEPATIC DISEASE 1 (AUTOSOMAL RECESSIVE)-LIKE 1"/>
    <property type="match status" value="1"/>
</dbReference>
<dbReference type="PROSITE" id="PS50853">
    <property type="entry name" value="FN3"/>
    <property type="match status" value="1"/>
</dbReference>
<evidence type="ECO:0000256" key="1">
    <source>
        <dbReference type="ARBA" id="ARBA00022729"/>
    </source>
</evidence>
<dbReference type="SMART" id="SM00429">
    <property type="entry name" value="IPT"/>
    <property type="match status" value="3"/>
</dbReference>
<dbReference type="EMBL" id="CP007452">
    <property type="protein sequence ID" value="AHM57313.1"/>
    <property type="molecule type" value="Genomic_DNA"/>
</dbReference>
<dbReference type="HOGENOM" id="CLU_232755_0_0_9"/>
<dbReference type="KEGG" id="eac:EAL2_c20320"/>
<protein>
    <submittedName>
        <fullName evidence="4">Fibronectin type III domain protein</fullName>
    </submittedName>
</protein>